<gene>
    <name evidence="7" type="primary">ycf29</name>
</gene>
<dbReference type="GO" id="GO:0005829">
    <property type="term" value="C:cytosol"/>
    <property type="evidence" value="ECO:0007669"/>
    <property type="project" value="TreeGrafter"/>
</dbReference>
<dbReference type="SMART" id="SM00448">
    <property type="entry name" value="REC"/>
    <property type="match status" value="1"/>
</dbReference>
<evidence type="ECO:0000259" key="6">
    <source>
        <dbReference type="PROSITE" id="PS50110"/>
    </source>
</evidence>
<keyword evidence="1" id="KW-0805">Transcription regulation</keyword>
<proteinExistence type="predicted"/>
<evidence type="ECO:0008006" key="8">
    <source>
        <dbReference type="Google" id="ProtNLM"/>
    </source>
</evidence>
<dbReference type="InterPro" id="IPR011006">
    <property type="entry name" value="CheY-like_superfamily"/>
</dbReference>
<evidence type="ECO:0000313" key="7">
    <source>
        <dbReference type="EMBL" id="ARW67123.1"/>
    </source>
</evidence>
<evidence type="ECO:0000256" key="3">
    <source>
        <dbReference type="ARBA" id="ARBA00023163"/>
    </source>
</evidence>
<dbReference type="PROSITE" id="PS50043">
    <property type="entry name" value="HTH_LUXR_2"/>
    <property type="match status" value="1"/>
</dbReference>
<dbReference type="PROSITE" id="PS50110">
    <property type="entry name" value="RESPONSE_REGULATORY"/>
    <property type="match status" value="1"/>
</dbReference>
<dbReference type="InterPro" id="IPR001789">
    <property type="entry name" value="Sig_transdc_resp-reg_receiver"/>
</dbReference>
<evidence type="ECO:0000259" key="5">
    <source>
        <dbReference type="PROSITE" id="PS50043"/>
    </source>
</evidence>
<keyword evidence="3" id="KW-0804">Transcription</keyword>
<dbReference type="AlphaFoldDB" id="A0A1Z1MM15"/>
<organism evidence="7">
    <name type="scientific">Sonderella linearis</name>
    <dbReference type="NCBI Taxonomy" id="110477"/>
    <lineage>
        <taxon>Eukaryota</taxon>
        <taxon>Rhodophyta</taxon>
        <taxon>Florideophyceae</taxon>
        <taxon>Rhodymeniophycidae</taxon>
        <taxon>Ceramiales</taxon>
        <taxon>Rhodomelaceae</taxon>
        <taxon>Sonderella</taxon>
    </lineage>
</organism>
<accession>A0A1Z1MM15</accession>
<reference evidence="7" key="1">
    <citation type="journal article" date="2017" name="J. Phycol.">
        <title>Analysis of chloroplast genomes and a supermatrix inform reclassification of the Rhodomelaceae (Rhodophyta).</title>
        <authorList>
            <person name="Diaz-Tapia P."/>
            <person name="Maggs C.A."/>
            <person name="West J.A."/>
            <person name="Verbruggen H."/>
        </authorList>
    </citation>
    <scope>NUCLEOTIDE SEQUENCE</scope>
    <source>
        <strain evidence="7">PD1151</strain>
    </source>
</reference>
<feature type="domain" description="Response regulatory" evidence="6">
    <location>
        <begin position="6"/>
        <end position="122"/>
    </location>
</feature>
<dbReference type="Pfam" id="PF00196">
    <property type="entry name" value="GerE"/>
    <property type="match status" value="1"/>
</dbReference>
<dbReference type="Pfam" id="PF00072">
    <property type="entry name" value="Response_reg"/>
    <property type="match status" value="1"/>
</dbReference>
<feature type="domain" description="HTH luxR-type" evidence="5">
    <location>
        <begin position="142"/>
        <end position="207"/>
    </location>
</feature>
<dbReference type="PANTHER" id="PTHR48111">
    <property type="entry name" value="REGULATOR OF RPOS"/>
    <property type="match status" value="1"/>
</dbReference>
<dbReference type="PANTHER" id="PTHR48111:SF67">
    <property type="entry name" value="TRANSCRIPTIONAL REGULATORY PROTEIN TCTD"/>
    <property type="match status" value="1"/>
</dbReference>
<protein>
    <recommendedName>
        <fullName evidence="8">TctD transcriptional regulator</fullName>
    </recommendedName>
</protein>
<evidence type="ECO:0000256" key="2">
    <source>
        <dbReference type="ARBA" id="ARBA00023125"/>
    </source>
</evidence>
<dbReference type="SUPFAM" id="SSF52172">
    <property type="entry name" value="CheY-like"/>
    <property type="match status" value="1"/>
</dbReference>
<keyword evidence="2" id="KW-0238">DNA-binding</keyword>
<dbReference type="GeneID" id="33360379"/>
<dbReference type="InterPro" id="IPR000792">
    <property type="entry name" value="Tscrpt_reg_LuxR_C"/>
</dbReference>
<evidence type="ECO:0000256" key="1">
    <source>
        <dbReference type="ARBA" id="ARBA00023015"/>
    </source>
</evidence>
<keyword evidence="7" id="KW-0150">Chloroplast</keyword>
<dbReference type="InterPro" id="IPR036388">
    <property type="entry name" value="WH-like_DNA-bd_sf"/>
</dbReference>
<sequence length="207" mass="24214">MKQIKKILLVDDDYNLRELLSSYLFSEGFFIYSVDNINSALVVIRQDLPDLIISDIMIKDLDGYDFIKLLKLDISFIHIPVIFLTAKGMTSDRIKGYNLGCHAYLTKPFNPKELLAIIHNTFNNIDLFTINYINRKSRLKFNYKALNSFTPREKKILKLVVQGYMNKEIAINLNTSLRNVEQYISRLLSKTNTRNRTELVQLMITFY</sequence>
<dbReference type="GO" id="GO:0000156">
    <property type="term" value="F:phosphorelay response regulator activity"/>
    <property type="evidence" value="ECO:0007669"/>
    <property type="project" value="TreeGrafter"/>
</dbReference>
<dbReference type="GO" id="GO:0006355">
    <property type="term" value="P:regulation of DNA-templated transcription"/>
    <property type="evidence" value="ECO:0007669"/>
    <property type="project" value="InterPro"/>
</dbReference>
<dbReference type="PRINTS" id="PR00038">
    <property type="entry name" value="HTHLUXR"/>
</dbReference>
<dbReference type="InterPro" id="IPR039420">
    <property type="entry name" value="WalR-like"/>
</dbReference>
<dbReference type="Gene3D" id="1.10.10.10">
    <property type="entry name" value="Winged helix-like DNA-binding domain superfamily/Winged helix DNA-binding domain"/>
    <property type="match status" value="1"/>
</dbReference>
<keyword evidence="4" id="KW-0597">Phosphoprotein</keyword>
<dbReference type="Gene3D" id="3.40.50.2300">
    <property type="match status" value="1"/>
</dbReference>
<evidence type="ECO:0000256" key="4">
    <source>
        <dbReference type="PROSITE-ProRule" id="PRU00169"/>
    </source>
</evidence>
<name>A0A1Z1MM15_9FLOR</name>
<dbReference type="SMART" id="SM00421">
    <property type="entry name" value="HTH_LUXR"/>
    <property type="match status" value="1"/>
</dbReference>
<geneLocation type="chloroplast" evidence="7"/>
<dbReference type="EMBL" id="MF101445">
    <property type="protein sequence ID" value="ARW67123.1"/>
    <property type="molecule type" value="Genomic_DNA"/>
</dbReference>
<dbReference type="CDD" id="cd06170">
    <property type="entry name" value="LuxR_C_like"/>
    <property type="match status" value="1"/>
</dbReference>
<dbReference type="RefSeq" id="YP_009397937.1">
    <property type="nucleotide sequence ID" value="NC_035289.1"/>
</dbReference>
<feature type="modified residue" description="4-aspartylphosphate" evidence="4">
    <location>
        <position position="55"/>
    </location>
</feature>
<keyword evidence="7" id="KW-0934">Plastid</keyword>
<dbReference type="GO" id="GO:0032993">
    <property type="term" value="C:protein-DNA complex"/>
    <property type="evidence" value="ECO:0007669"/>
    <property type="project" value="TreeGrafter"/>
</dbReference>
<dbReference type="GO" id="GO:0000976">
    <property type="term" value="F:transcription cis-regulatory region binding"/>
    <property type="evidence" value="ECO:0007669"/>
    <property type="project" value="TreeGrafter"/>
</dbReference>